<protein>
    <submittedName>
        <fullName evidence="2">Uncharacterized protein</fullName>
    </submittedName>
</protein>
<gene>
    <name evidence="2" type="ORF">DV515_00004977</name>
</gene>
<reference evidence="2 3" key="1">
    <citation type="journal article" date="2018" name="Proc. R. Soc. B">
        <title>A non-coding region near Follistatin controls head colour polymorphism in the Gouldian finch.</title>
        <authorList>
            <person name="Toomey M.B."/>
            <person name="Marques C.I."/>
            <person name="Andrade P."/>
            <person name="Araujo P.M."/>
            <person name="Sabatino S."/>
            <person name="Gazda M.A."/>
            <person name="Afonso S."/>
            <person name="Lopes R.J."/>
            <person name="Corbo J.C."/>
            <person name="Carneiro M."/>
        </authorList>
    </citation>
    <scope>NUCLEOTIDE SEQUENCE [LARGE SCALE GENOMIC DNA]</scope>
    <source>
        <strain evidence="2">Red01</strain>
        <tissue evidence="2">Muscle</tissue>
    </source>
</reference>
<dbReference type="Proteomes" id="UP000276834">
    <property type="component" value="Unassembled WGS sequence"/>
</dbReference>
<sequence>MGSFLFPPQPASLQPGEPCLATRAVPWLLAAWAGFELTIVPLVSLSWVQKFLLEWRKKSLHKNLSQRQMGLRDSLDIYRCSEPHEYITCKWKILQEDNNIIRTILQEDNNNHNAQFKVSQEVYIKLSTLTSTVISSLWMKEADVFRDDEWALKMYPETKVSKRNHYLTKCRLGLGIVVMGRRRSYIKMQIKRKVRLLFVFLYLLSQDRLVLNGVSLLVAIARLGRDLCNWKFTKTAINRTAELQVKNCSVIYRELEFGLGTGEITLKLRKWEKTYANPTDFVVSFDDTEVVALFCLPLSRAKDLPSLHRMRISRTCHREFGGKTLERKAQRPGYRHLTVSYGQQHCKFCAALPATVLLLKNLLCFLACLSIIGEEKCPSEMWLLHKNRDPAEEAVSGVSERELYGSAVAMFTFNSCWGTSELSGWASEAMTRWLALLQPTGTKAMCKISDSEIFQHQRNPKGVFLNLTKEADRTDLESKLLVLITKVIDHHINYGHLVYFGPVITSLISTARPLDGLMSAEIHFSHTRTLEMIIQADRAERSQFSNSCNFQLSLELYIYPLWIPKCELTVWEVGVAELQIFAGPGWVILSAHGKLHVLNVLLQGIQGAKDLLHAIGIIQNIITSIRQHIIHHVRVMQDKNSYLLEDQVDQVLGWAEVTKTQPISKAYLLSFGTWVSFQSRQARWALYKSREVMLKARNAPETLWARLACRSLWPNWPCFSRSPFCTRFTLQRTDQEDQVGQLHLKDLGHYFSKLLEDFLTFLSLKKCMKRKAKDLTDKSSSPDKKDTGSTRIKYKVPCMWRPGPAQVSVTALGWNCTMVPTDGQERSSQTWHKVLEANVCSRELAQQSGTAHEAFCQQEKQLENASPRENIRTWGPREASRTFVTFLPKHPLLTSWAWLSITSLFGKNEEQNNHSSDDNRKSSMEMTGKQLQKGSGSYQDPADLVDPEDPATNTHPKGQESYRQLYWQISQMPITMIHLVTIFSRRTTRTSRTRKSYRALYSITSSWTLGTFFTLVLKKIKQATLS</sequence>
<feature type="compositionally biased region" description="Polar residues" evidence="1">
    <location>
        <begin position="929"/>
        <end position="938"/>
    </location>
</feature>
<organism evidence="2 3">
    <name type="scientific">Chloebia gouldiae</name>
    <name type="common">Gouldian finch</name>
    <name type="synonym">Erythrura gouldiae</name>
    <dbReference type="NCBI Taxonomy" id="44316"/>
    <lineage>
        <taxon>Eukaryota</taxon>
        <taxon>Metazoa</taxon>
        <taxon>Chordata</taxon>
        <taxon>Craniata</taxon>
        <taxon>Vertebrata</taxon>
        <taxon>Euteleostomi</taxon>
        <taxon>Archelosauria</taxon>
        <taxon>Archosauria</taxon>
        <taxon>Dinosauria</taxon>
        <taxon>Saurischia</taxon>
        <taxon>Theropoda</taxon>
        <taxon>Coelurosauria</taxon>
        <taxon>Aves</taxon>
        <taxon>Neognathae</taxon>
        <taxon>Neoaves</taxon>
        <taxon>Telluraves</taxon>
        <taxon>Australaves</taxon>
        <taxon>Passeriformes</taxon>
        <taxon>Passeroidea</taxon>
        <taxon>Passeridae</taxon>
        <taxon>Chloebia</taxon>
    </lineage>
</organism>
<name>A0A3L8SPC4_CHLGU</name>
<dbReference type="EMBL" id="QUSF01000010">
    <property type="protein sequence ID" value="RLW05846.1"/>
    <property type="molecule type" value="Genomic_DNA"/>
</dbReference>
<proteinExistence type="predicted"/>
<dbReference type="AlphaFoldDB" id="A0A3L8SPC4"/>
<dbReference type="OrthoDB" id="10690134at2759"/>
<evidence type="ECO:0000256" key="1">
    <source>
        <dbReference type="SAM" id="MobiDB-lite"/>
    </source>
</evidence>
<evidence type="ECO:0000313" key="3">
    <source>
        <dbReference type="Proteomes" id="UP000276834"/>
    </source>
</evidence>
<accession>A0A3L8SPC4</accession>
<comment type="caution">
    <text evidence="2">The sequence shown here is derived from an EMBL/GenBank/DDBJ whole genome shotgun (WGS) entry which is preliminary data.</text>
</comment>
<keyword evidence="3" id="KW-1185">Reference proteome</keyword>
<feature type="compositionally biased region" description="Basic and acidic residues" evidence="1">
    <location>
        <begin position="908"/>
        <end position="923"/>
    </location>
</feature>
<feature type="region of interest" description="Disordered" evidence="1">
    <location>
        <begin position="908"/>
        <end position="959"/>
    </location>
</feature>
<evidence type="ECO:0000313" key="2">
    <source>
        <dbReference type="EMBL" id="RLW05846.1"/>
    </source>
</evidence>